<dbReference type="InterPro" id="IPR018060">
    <property type="entry name" value="HTH_AraC"/>
</dbReference>
<name>A0A1I9YE67_9BURK</name>
<keyword evidence="2" id="KW-0238">DNA-binding</keyword>
<evidence type="ECO:0000256" key="2">
    <source>
        <dbReference type="ARBA" id="ARBA00023125"/>
    </source>
</evidence>
<keyword evidence="3" id="KW-0804">Transcription</keyword>
<dbReference type="SUPFAM" id="SSF46689">
    <property type="entry name" value="Homeodomain-like"/>
    <property type="match status" value="2"/>
</dbReference>
<dbReference type="PANTHER" id="PTHR46796:SF7">
    <property type="entry name" value="ARAC FAMILY TRANSCRIPTIONAL REGULATOR"/>
    <property type="match status" value="1"/>
</dbReference>
<accession>A0A1I9YE67</accession>
<dbReference type="PROSITE" id="PS01124">
    <property type="entry name" value="HTH_ARAC_FAMILY_2"/>
    <property type="match status" value="1"/>
</dbReference>
<dbReference type="InterPro" id="IPR050204">
    <property type="entry name" value="AraC_XylS_family_regulators"/>
</dbReference>
<evidence type="ECO:0000313" key="6">
    <source>
        <dbReference type="Proteomes" id="UP000179860"/>
    </source>
</evidence>
<proteinExistence type="predicted"/>
<dbReference type="KEGG" id="pspw:BJG93_03725"/>
<dbReference type="InterPro" id="IPR032783">
    <property type="entry name" value="AraC_lig"/>
</dbReference>
<dbReference type="Gene3D" id="1.10.10.60">
    <property type="entry name" value="Homeodomain-like"/>
    <property type="match status" value="2"/>
</dbReference>
<dbReference type="Proteomes" id="UP000179860">
    <property type="component" value="Chromosome 1"/>
</dbReference>
<dbReference type="SMART" id="SM00342">
    <property type="entry name" value="HTH_ARAC"/>
    <property type="match status" value="1"/>
</dbReference>
<organism evidence="5 6">
    <name type="scientific">Paraburkholderia sprentiae WSM5005</name>
    <dbReference type="NCBI Taxonomy" id="754502"/>
    <lineage>
        <taxon>Bacteria</taxon>
        <taxon>Pseudomonadati</taxon>
        <taxon>Pseudomonadota</taxon>
        <taxon>Betaproteobacteria</taxon>
        <taxon>Burkholderiales</taxon>
        <taxon>Burkholderiaceae</taxon>
        <taxon>Paraburkholderia</taxon>
    </lineage>
</organism>
<dbReference type="GO" id="GO:0003700">
    <property type="term" value="F:DNA-binding transcription factor activity"/>
    <property type="evidence" value="ECO:0007669"/>
    <property type="project" value="InterPro"/>
</dbReference>
<dbReference type="PANTHER" id="PTHR46796">
    <property type="entry name" value="HTH-TYPE TRANSCRIPTIONAL ACTIVATOR RHAS-RELATED"/>
    <property type="match status" value="1"/>
</dbReference>
<dbReference type="GO" id="GO:0043565">
    <property type="term" value="F:sequence-specific DNA binding"/>
    <property type="evidence" value="ECO:0007669"/>
    <property type="project" value="InterPro"/>
</dbReference>
<dbReference type="InterPro" id="IPR009057">
    <property type="entry name" value="Homeodomain-like_sf"/>
</dbReference>
<protein>
    <submittedName>
        <fullName evidence="5">AraC family transcriptional regulator</fullName>
    </submittedName>
</protein>
<dbReference type="SUPFAM" id="SSF51182">
    <property type="entry name" value="RmlC-like cupins"/>
    <property type="match status" value="1"/>
</dbReference>
<sequence length="316" mass="34495">MDPLSDVLALLKLRSYVSGGFDAGGDWAISFGPHEGIKFHAVVTGSCWLSVEGEAPIQVNAGECFLLPRGRPFRIASDLSLEPVHVSRVLPPQPNGRILTYNGGGDYLSIGGYFTLSEGQAGMLLNVLPPLLHIREQPNSATLRWCVERMRQELLEGQPGDFIVAQQLATIVLVQALRLYLSDRTSEDAGWLFALADKRLGAAIAAMHGAPGERWTLQTLASLAAMSRTAFAVTFKQTVGVSPIEYLTRWRMLQAADRLTSSRQSLAEIGSALGYESEKSFSTAFKRVMNCSPREYGRRQREKRISALRTASGAGP</sequence>
<dbReference type="RefSeq" id="WP_027197973.1">
    <property type="nucleotide sequence ID" value="NZ_CP017561.2"/>
</dbReference>
<evidence type="ECO:0000256" key="1">
    <source>
        <dbReference type="ARBA" id="ARBA00023015"/>
    </source>
</evidence>
<dbReference type="AlphaFoldDB" id="A0A1I9YE67"/>
<reference evidence="5" key="1">
    <citation type="submission" date="2016-09" db="EMBL/GenBank/DDBJ databases">
        <title>The Complete Genome of Burkholderia sprentiae wsm5005.</title>
        <authorList>
            <person name="De Meyer S."/>
            <person name="Wang P."/>
            <person name="Terpolilli J."/>
        </authorList>
    </citation>
    <scope>NUCLEOTIDE SEQUENCE [LARGE SCALE GENOMIC DNA]</scope>
    <source>
        <strain evidence="5">WSM5005</strain>
    </source>
</reference>
<dbReference type="InterPro" id="IPR011051">
    <property type="entry name" value="RmlC_Cupin_sf"/>
</dbReference>
<reference evidence="5" key="2">
    <citation type="submission" date="2021-06" db="EMBL/GenBank/DDBJ databases">
        <authorList>
            <person name="Rogers T.H."/>
            <person name="Ramsay J.P."/>
            <person name="Wang P."/>
            <person name="Terpolilli J."/>
        </authorList>
    </citation>
    <scope>NUCLEOTIDE SEQUENCE [LARGE SCALE GENOMIC DNA]</scope>
    <source>
        <strain evidence="5">WSM5005</strain>
    </source>
</reference>
<evidence type="ECO:0000256" key="3">
    <source>
        <dbReference type="ARBA" id="ARBA00023163"/>
    </source>
</evidence>
<dbReference type="InterPro" id="IPR018062">
    <property type="entry name" value="HTH_AraC-typ_CS"/>
</dbReference>
<dbReference type="EMBL" id="CP017561">
    <property type="protein sequence ID" value="APA84600.1"/>
    <property type="molecule type" value="Genomic_DNA"/>
</dbReference>
<evidence type="ECO:0000259" key="4">
    <source>
        <dbReference type="PROSITE" id="PS01124"/>
    </source>
</evidence>
<evidence type="ECO:0000313" key="5">
    <source>
        <dbReference type="EMBL" id="APA84600.1"/>
    </source>
</evidence>
<dbReference type="PROSITE" id="PS00041">
    <property type="entry name" value="HTH_ARAC_FAMILY_1"/>
    <property type="match status" value="1"/>
</dbReference>
<dbReference type="OrthoDB" id="9789899at2"/>
<gene>
    <name evidence="5" type="ORF">BJG93_03725</name>
</gene>
<keyword evidence="6" id="KW-1185">Reference proteome</keyword>
<keyword evidence="1" id="KW-0805">Transcription regulation</keyword>
<feature type="domain" description="HTH araC/xylS-type" evidence="4">
    <location>
        <begin position="201"/>
        <end position="299"/>
    </location>
</feature>
<dbReference type="Pfam" id="PF12852">
    <property type="entry name" value="Cupin_6"/>
    <property type="match status" value="1"/>
</dbReference>
<dbReference type="Pfam" id="PF12833">
    <property type="entry name" value="HTH_18"/>
    <property type="match status" value="1"/>
</dbReference>
<dbReference type="STRING" id="754502.BJG93_03725"/>